<dbReference type="NCBIfam" id="TIGR01556">
    <property type="entry name" value="rhamnosyltran"/>
    <property type="match status" value="1"/>
</dbReference>
<dbReference type="PANTHER" id="PTHR43179">
    <property type="entry name" value="RHAMNOSYLTRANSFERASE WBBL"/>
    <property type="match status" value="1"/>
</dbReference>
<dbReference type="AlphaFoldDB" id="A0A2Z4YLT1"/>
<sequence>MQTSLTSAKISGVIVSYNPDIDALRHLVAAVAPQLDQLFIVDNGSRLNVSSSINHGMCTEIIELGDNYGIARAQNIGIERARSTGSSFVLLLDQDSIPASDMVAKLLAAVLAKQEQGYQVACVGPHYTDSRQRDAAPFIRLEGLKLKRQICSASNTLVDVDFLIASGCLIPISTIDAVGMMVEDMFIDYVDIEWGLRAQQLGYRSYGVCAATMKHALGDESIAFGKRHVPVHSPLRHYYHIRNAIWLCRQKWIPSQWKFVLMWRVARQFAFFSLMTSPRLEHARMMALGLLHGVVNRMGRR</sequence>
<organism evidence="5 6">
    <name type="scientific">Rhizobium leguminosarum</name>
    <dbReference type="NCBI Taxonomy" id="384"/>
    <lineage>
        <taxon>Bacteria</taxon>
        <taxon>Pseudomonadati</taxon>
        <taxon>Pseudomonadota</taxon>
        <taxon>Alphaproteobacteria</taxon>
        <taxon>Hyphomicrobiales</taxon>
        <taxon>Rhizobiaceae</taxon>
        <taxon>Rhizobium/Agrobacterium group</taxon>
        <taxon>Rhizobium</taxon>
    </lineage>
</organism>
<evidence type="ECO:0000256" key="2">
    <source>
        <dbReference type="ARBA" id="ARBA00022676"/>
    </source>
</evidence>
<keyword evidence="2 5" id="KW-0328">Glycosyltransferase</keyword>
<dbReference type="PANTHER" id="PTHR43179:SF12">
    <property type="entry name" value="GALACTOFURANOSYLTRANSFERASE GLFT2"/>
    <property type="match status" value="1"/>
</dbReference>
<evidence type="ECO:0000256" key="1">
    <source>
        <dbReference type="ARBA" id="ARBA00006739"/>
    </source>
</evidence>
<dbReference type="SUPFAM" id="SSF53448">
    <property type="entry name" value="Nucleotide-diphospho-sugar transferases"/>
    <property type="match status" value="1"/>
</dbReference>
<dbReference type="EC" id="2.4.1.-" evidence="5"/>
<evidence type="ECO:0000313" key="5">
    <source>
        <dbReference type="EMBL" id="AXA41352.1"/>
    </source>
</evidence>
<dbReference type="Proteomes" id="UP000251166">
    <property type="component" value="Chromosome"/>
</dbReference>
<reference evidence="5 6" key="1">
    <citation type="submission" date="2018-07" db="EMBL/GenBank/DDBJ databases">
        <title>Rhizobium leguminosarum strain:ATCC 14479 Genome sequencing and assembly.</title>
        <authorList>
            <person name="Chakraborty R."/>
        </authorList>
    </citation>
    <scope>NUCLEOTIDE SEQUENCE [LARGE SCALE GENOMIC DNA]</scope>
    <source>
        <strain evidence="5 6">ATCC 14479</strain>
    </source>
</reference>
<dbReference type="CDD" id="cd02526">
    <property type="entry name" value="GT2_RfbF_like"/>
    <property type="match status" value="1"/>
</dbReference>
<protein>
    <submittedName>
        <fullName evidence="5">Rhamnosyltransferase family protein</fullName>
        <ecNumber evidence="5">2.4.1.-</ecNumber>
    </submittedName>
</protein>
<dbReference type="EMBL" id="CP030760">
    <property type="protein sequence ID" value="AXA41352.1"/>
    <property type="molecule type" value="Genomic_DNA"/>
</dbReference>
<dbReference type="InterPro" id="IPR006446">
    <property type="entry name" value="RhaTrfase"/>
</dbReference>
<proteinExistence type="inferred from homology"/>
<comment type="similarity">
    <text evidence="1">Belongs to the glycosyltransferase 2 family.</text>
</comment>
<feature type="domain" description="Glycosyltransferase 2-like" evidence="4">
    <location>
        <begin position="13"/>
        <end position="129"/>
    </location>
</feature>
<name>A0A2Z4YLT1_RHILE</name>
<dbReference type="Gene3D" id="3.90.550.10">
    <property type="entry name" value="Spore Coat Polysaccharide Biosynthesis Protein SpsA, Chain A"/>
    <property type="match status" value="1"/>
</dbReference>
<evidence type="ECO:0000256" key="3">
    <source>
        <dbReference type="ARBA" id="ARBA00022679"/>
    </source>
</evidence>
<gene>
    <name evidence="5" type="ORF">DLJ82_3786</name>
</gene>
<accession>A0A2Z4YLT1</accession>
<dbReference type="InterPro" id="IPR001173">
    <property type="entry name" value="Glyco_trans_2-like"/>
</dbReference>
<evidence type="ECO:0000313" key="6">
    <source>
        <dbReference type="Proteomes" id="UP000251166"/>
    </source>
</evidence>
<dbReference type="InterPro" id="IPR029044">
    <property type="entry name" value="Nucleotide-diphossugar_trans"/>
</dbReference>
<evidence type="ECO:0000259" key="4">
    <source>
        <dbReference type="Pfam" id="PF00535"/>
    </source>
</evidence>
<keyword evidence="3 5" id="KW-0808">Transferase</keyword>
<dbReference type="Pfam" id="PF00535">
    <property type="entry name" value="Glycos_transf_2"/>
    <property type="match status" value="1"/>
</dbReference>
<dbReference type="GO" id="GO:0016757">
    <property type="term" value="F:glycosyltransferase activity"/>
    <property type="evidence" value="ECO:0007669"/>
    <property type="project" value="UniProtKB-KW"/>
</dbReference>